<dbReference type="VEuPathDB" id="FungiDB:SPRG_02640"/>
<evidence type="ECO:0000313" key="2">
    <source>
        <dbReference type="EMBL" id="KDO32947.1"/>
    </source>
</evidence>
<reference evidence="2 3" key="1">
    <citation type="journal article" date="2013" name="PLoS Genet.">
        <title>Distinctive expansion of potential virulence genes in the genome of the oomycete fish pathogen Saprolegnia parasitica.</title>
        <authorList>
            <person name="Jiang R.H."/>
            <person name="de Bruijn I."/>
            <person name="Haas B.J."/>
            <person name="Belmonte R."/>
            <person name="Lobach L."/>
            <person name="Christie J."/>
            <person name="van den Ackerveken G."/>
            <person name="Bottin A."/>
            <person name="Bulone V."/>
            <person name="Diaz-Moreno S.M."/>
            <person name="Dumas B."/>
            <person name="Fan L."/>
            <person name="Gaulin E."/>
            <person name="Govers F."/>
            <person name="Grenville-Briggs L.J."/>
            <person name="Horner N.R."/>
            <person name="Levin J.Z."/>
            <person name="Mammella M."/>
            <person name="Meijer H.J."/>
            <person name="Morris P."/>
            <person name="Nusbaum C."/>
            <person name="Oome S."/>
            <person name="Phillips A.J."/>
            <person name="van Rooyen D."/>
            <person name="Rzeszutek E."/>
            <person name="Saraiva M."/>
            <person name="Secombes C.J."/>
            <person name="Seidl M.F."/>
            <person name="Snel B."/>
            <person name="Stassen J.H."/>
            <person name="Sykes S."/>
            <person name="Tripathy S."/>
            <person name="van den Berg H."/>
            <person name="Vega-Arreguin J.C."/>
            <person name="Wawra S."/>
            <person name="Young S.K."/>
            <person name="Zeng Q."/>
            <person name="Dieguez-Uribeondo J."/>
            <person name="Russ C."/>
            <person name="Tyler B.M."/>
            <person name="van West P."/>
        </authorList>
    </citation>
    <scope>NUCLEOTIDE SEQUENCE [LARGE SCALE GENOMIC DNA]</scope>
    <source>
        <strain evidence="2 3">CBS 223.65</strain>
    </source>
</reference>
<dbReference type="PROSITE" id="PS51257">
    <property type="entry name" value="PROKAR_LIPOPROTEIN"/>
    <property type="match status" value="1"/>
</dbReference>
<dbReference type="KEGG" id="spar:SPRG_02640"/>
<dbReference type="GeneID" id="24125183"/>
<dbReference type="EMBL" id="KK583194">
    <property type="protein sequence ID" value="KDO32947.1"/>
    <property type="molecule type" value="Genomic_DNA"/>
</dbReference>
<feature type="transmembrane region" description="Helical" evidence="1">
    <location>
        <begin position="45"/>
        <end position="64"/>
    </location>
</feature>
<protein>
    <submittedName>
        <fullName evidence="2">Uncharacterized protein</fullName>
    </submittedName>
</protein>
<keyword evidence="1" id="KW-0812">Transmembrane</keyword>
<proteinExistence type="predicted"/>
<name>A0A067D1N6_SAPPC</name>
<dbReference type="OMA" id="FANVACC"/>
<keyword evidence="1" id="KW-1133">Transmembrane helix</keyword>
<keyword evidence="1" id="KW-0472">Membrane</keyword>
<feature type="transmembrane region" description="Helical" evidence="1">
    <location>
        <begin position="12"/>
        <end position="33"/>
    </location>
</feature>
<dbReference type="OrthoDB" id="10375655at2759"/>
<sequence length="386" mass="41895">MPKPTRTTIAVAIAFVAVAAFGACVAALAGSMYDELVMLPHGDMVVTSIFTTIFAALGLVHIVWTRGDPSHLLCLFLVFADLVCCSVLLGDAVNAIPLTMRAIKNAPALTTYQHRMEAFFASDASRQYNYSHTLGSGVANAPRNPIASEYPSKAAQAFADAYCVSEGHRFCSAFPLVQTILYPSMWPDPNVTAEIARTLATLPTTFLDVPVTASTTIDSFCAAVNLASARSNVIVAGIERADEFNRDLNNLCRGCAALSNIATKSYALDRWIHATCPMDVPKPTGAYCVATAHCSEYKSKNGDYYCYFSPSLWMPERTYLNPSYDACFGHTLMTVAHQYELAVAIAAGTLVVFLLLLFARLWVLHRAEKFREAMRAAVVQTPGNNV</sequence>
<feature type="transmembrane region" description="Helical" evidence="1">
    <location>
        <begin position="341"/>
        <end position="363"/>
    </location>
</feature>
<accession>A0A067D1N6</accession>
<gene>
    <name evidence="2" type="ORF">SPRG_02640</name>
</gene>
<organism evidence="2 3">
    <name type="scientific">Saprolegnia parasitica (strain CBS 223.65)</name>
    <dbReference type="NCBI Taxonomy" id="695850"/>
    <lineage>
        <taxon>Eukaryota</taxon>
        <taxon>Sar</taxon>
        <taxon>Stramenopiles</taxon>
        <taxon>Oomycota</taxon>
        <taxon>Saprolegniomycetes</taxon>
        <taxon>Saprolegniales</taxon>
        <taxon>Saprolegniaceae</taxon>
        <taxon>Saprolegnia</taxon>
    </lineage>
</organism>
<keyword evidence="3" id="KW-1185">Reference proteome</keyword>
<evidence type="ECO:0000256" key="1">
    <source>
        <dbReference type="SAM" id="Phobius"/>
    </source>
</evidence>
<dbReference type="AlphaFoldDB" id="A0A067D1N6"/>
<feature type="transmembrane region" description="Helical" evidence="1">
    <location>
        <begin position="71"/>
        <end position="90"/>
    </location>
</feature>
<evidence type="ECO:0000313" key="3">
    <source>
        <dbReference type="Proteomes" id="UP000030745"/>
    </source>
</evidence>
<dbReference type="RefSeq" id="XP_012196594.1">
    <property type="nucleotide sequence ID" value="XM_012341204.1"/>
</dbReference>
<dbReference type="Proteomes" id="UP000030745">
    <property type="component" value="Unassembled WGS sequence"/>
</dbReference>